<feature type="compositionally biased region" description="Basic and acidic residues" evidence="2">
    <location>
        <begin position="633"/>
        <end position="642"/>
    </location>
</feature>
<name>A0A068WFS5_ECHGR</name>
<reference evidence="5" key="3">
    <citation type="submission" date="2020-10" db="UniProtKB">
        <authorList>
            <consortium name="WormBaseParasite"/>
        </authorList>
    </citation>
    <scope>IDENTIFICATION</scope>
</reference>
<keyword evidence="1" id="KW-0175">Coiled coil</keyword>
<reference evidence="3" key="2">
    <citation type="submission" date="2014-06" db="EMBL/GenBank/DDBJ databases">
        <authorList>
            <person name="Aslett M."/>
        </authorList>
    </citation>
    <scope>NUCLEOTIDE SEQUENCE</scope>
</reference>
<evidence type="ECO:0000313" key="5">
    <source>
        <dbReference type="WBParaSite" id="EgrG_000423500"/>
    </source>
</evidence>
<evidence type="ECO:0000313" key="4">
    <source>
        <dbReference type="Proteomes" id="UP000492820"/>
    </source>
</evidence>
<dbReference type="GO" id="GO:0010824">
    <property type="term" value="P:regulation of centrosome duplication"/>
    <property type="evidence" value="ECO:0007669"/>
    <property type="project" value="TreeGrafter"/>
</dbReference>
<gene>
    <name evidence="3" type="ORF">EgrG_000423500</name>
</gene>
<reference evidence="3 4" key="1">
    <citation type="journal article" date="2013" name="Nature">
        <title>The genomes of four tapeworm species reveal adaptations to parasitism.</title>
        <authorList>
            <person name="Tsai I.J."/>
            <person name="Zarowiecki M."/>
            <person name="Holroyd N."/>
            <person name="Garciarrubio A."/>
            <person name="Sanchez-Flores A."/>
            <person name="Brooks K.L."/>
            <person name="Tracey A."/>
            <person name="Bobes R.J."/>
            <person name="Fragoso G."/>
            <person name="Sciutto E."/>
            <person name="Aslett M."/>
            <person name="Beasley H."/>
            <person name="Bennett H.M."/>
            <person name="Cai J."/>
            <person name="Camicia F."/>
            <person name="Clark R."/>
            <person name="Cucher M."/>
            <person name="De Silva N."/>
            <person name="Day T.A."/>
            <person name="Deplazes P."/>
            <person name="Estrada K."/>
            <person name="Fernandez C."/>
            <person name="Holland P.W."/>
            <person name="Hou J."/>
            <person name="Hu S."/>
            <person name="Huckvale T."/>
            <person name="Hung S.S."/>
            <person name="Kamenetzky L."/>
            <person name="Keane J.A."/>
            <person name="Kiss F."/>
            <person name="Koziol U."/>
            <person name="Lambert O."/>
            <person name="Liu K."/>
            <person name="Luo X."/>
            <person name="Luo Y."/>
            <person name="Macchiaroli N."/>
            <person name="Nichol S."/>
            <person name="Paps J."/>
            <person name="Parkinson J."/>
            <person name="Pouchkina-Stantcheva N."/>
            <person name="Riddiford N."/>
            <person name="Rosenzvit M."/>
            <person name="Salinas G."/>
            <person name="Wasmuth J.D."/>
            <person name="Zamanian M."/>
            <person name="Zheng Y."/>
            <person name="Cai X."/>
            <person name="Soberon X."/>
            <person name="Olson P.D."/>
            <person name="Laclette J.P."/>
            <person name="Brehm K."/>
            <person name="Berriman M."/>
            <person name="Garciarrubio A."/>
            <person name="Bobes R.J."/>
            <person name="Fragoso G."/>
            <person name="Sanchez-Flores A."/>
            <person name="Estrada K."/>
            <person name="Cevallos M.A."/>
            <person name="Morett E."/>
            <person name="Gonzalez V."/>
            <person name="Portillo T."/>
            <person name="Ochoa-Leyva A."/>
            <person name="Jose M.V."/>
            <person name="Sciutto E."/>
            <person name="Landa A."/>
            <person name="Jimenez L."/>
            <person name="Valdes V."/>
            <person name="Carrero J.C."/>
            <person name="Larralde C."/>
            <person name="Morales-Montor J."/>
            <person name="Limon-Lason J."/>
            <person name="Soberon X."/>
            <person name="Laclette J.P."/>
        </authorList>
    </citation>
    <scope>NUCLEOTIDE SEQUENCE [LARGE SCALE GENOMIC DNA]</scope>
</reference>
<dbReference type="AlphaFoldDB" id="A0A068WFS5"/>
<feature type="compositionally biased region" description="Basic and acidic residues" evidence="2">
    <location>
        <begin position="450"/>
        <end position="465"/>
    </location>
</feature>
<dbReference type="PANTHER" id="PTHR31540">
    <property type="entry name" value="CENTROSOMAL PROTEIN OF 131 KDA"/>
    <property type="match status" value="1"/>
</dbReference>
<organism evidence="3">
    <name type="scientific">Echinococcus granulosus</name>
    <name type="common">Hydatid tapeworm</name>
    <dbReference type="NCBI Taxonomy" id="6210"/>
    <lineage>
        <taxon>Eukaryota</taxon>
        <taxon>Metazoa</taxon>
        <taxon>Spiralia</taxon>
        <taxon>Lophotrochozoa</taxon>
        <taxon>Platyhelminthes</taxon>
        <taxon>Cestoda</taxon>
        <taxon>Eucestoda</taxon>
        <taxon>Cyclophyllidea</taxon>
        <taxon>Taeniidae</taxon>
        <taxon>Echinococcus</taxon>
        <taxon>Echinococcus granulosus group</taxon>
    </lineage>
</organism>
<dbReference type="GO" id="GO:0005929">
    <property type="term" value="C:cilium"/>
    <property type="evidence" value="ECO:0007669"/>
    <property type="project" value="GOC"/>
</dbReference>
<evidence type="ECO:0000313" key="3">
    <source>
        <dbReference type="EMBL" id="CDS18957.1"/>
    </source>
</evidence>
<proteinExistence type="predicted"/>
<dbReference type="WBParaSite" id="EgrG_000423500">
    <property type="protein sequence ID" value="EgrG_000423500"/>
    <property type="gene ID" value="EgrG_000423500"/>
</dbReference>
<dbReference type="InterPro" id="IPR030465">
    <property type="entry name" value="CEP131"/>
</dbReference>
<feature type="region of interest" description="Disordered" evidence="2">
    <location>
        <begin position="632"/>
        <end position="670"/>
    </location>
</feature>
<dbReference type="GO" id="GO:0034451">
    <property type="term" value="C:centriolar satellite"/>
    <property type="evidence" value="ECO:0007669"/>
    <property type="project" value="TreeGrafter"/>
</dbReference>
<accession>A0A068WFS5</accession>
<evidence type="ECO:0000256" key="2">
    <source>
        <dbReference type="SAM" id="MobiDB-lite"/>
    </source>
</evidence>
<evidence type="ECO:0000256" key="1">
    <source>
        <dbReference type="SAM" id="Coils"/>
    </source>
</evidence>
<dbReference type="PANTHER" id="PTHR31540:SF1">
    <property type="entry name" value="CENTROSOMAL PROTEIN OF 131 KDA"/>
    <property type="match status" value="1"/>
</dbReference>
<protein>
    <submittedName>
        <fullName evidence="3 5">5 azacytidine induced protein 1</fullName>
    </submittedName>
</protein>
<feature type="coiled-coil region" evidence="1">
    <location>
        <begin position="159"/>
        <end position="304"/>
    </location>
</feature>
<dbReference type="Proteomes" id="UP000492820">
    <property type="component" value="Unassembled WGS sequence"/>
</dbReference>
<dbReference type="OrthoDB" id="197735at2759"/>
<dbReference type="GO" id="GO:0035735">
    <property type="term" value="P:intraciliary transport involved in cilium assembly"/>
    <property type="evidence" value="ECO:0007669"/>
    <property type="project" value="InterPro"/>
</dbReference>
<feature type="region of interest" description="Disordered" evidence="2">
    <location>
        <begin position="450"/>
        <end position="475"/>
    </location>
</feature>
<feature type="coiled-coil region" evidence="1">
    <location>
        <begin position="336"/>
        <end position="374"/>
    </location>
</feature>
<sequence length="670" mass="76873">MQRNKKGKEALTIAVERSVTPRTIMDQLNESLKTLSDVESVAKASGSLDLKGDGYVGTPILTPRQMCILRQEDGNCGVPEDKVVAITDCEGEALAIGEETFDLNESLDTPTCSDVASKDVPIPGRSPPVIQSTEESHRLQKQKAVEVESALRDCEKRLRDEYEVKLEKNYRLIDELIAEKKALTEQCDKLVASMRQISEKALAKQKLLEENHKVELKKVEAKAAAAEKIKRERWEAAKTKAIKELTMKGVEREIQRLMLNHKEELEEMKRLYKEDLEAADARAFESYSQKLEELRSRFSREREEICLQERKLVTERYDALMAEERRVWDGLRKKLLKDASEEKDRLITLMTRERTELEEKINQLNTALSEANQRSLHEVARVKKALESEYALQLEKLQSQLESDKKGVEETVRTQLKSDFQEREREIIERLRKERDRQLEAVVQRLEAEATLSREEAESSAQERIKRMKEKHQKDIDDLEAAERQANEKYNQLRARCLELEGEVNCQKVRLAQVEEEARQTRATNERLMGEREQLREVVAREVAEEIAAAGAKAGQAQRELAEVRAQASAEVARLQAELTAAKLDAADELESVHQRIKEAIVKKDENIKELVRRHEKQVRELTTQLAMVSRARSIDEEDRHCPPARSFRRGSGVGSAAPTRMRAASLRRR</sequence>
<dbReference type="EMBL" id="LK028579">
    <property type="protein sequence ID" value="CDS18957.1"/>
    <property type="molecule type" value="Genomic_DNA"/>
</dbReference>